<protein>
    <submittedName>
        <fullName evidence="1">Uncharacterized protein</fullName>
    </submittedName>
</protein>
<reference evidence="1" key="1">
    <citation type="journal article" date="2014" name="Int. J. Syst. Evol. Microbiol.">
        <title>Complete genome sequence of Corynebacterium casei LMG S-19264T (=DSM 44701T), isolated from a smear-ripened cheese.</title>
        <authorList>
            <consortium name="US DOE Joint Genome Institute (JGI-PGF)"/>
            <person name="Walter F."/>
            <person name="Albersmeier A."/>
            <person name="Kalinowski J."/>
            <person name="Ruckert C."/>
        </authorList>
    </citation>
    <scope>NUCLEOTIDE SEQUENCE</scope>
    <source>
        <strain evidence="1">JCM 4434</strain>
    </source>
</reference>
<dbReference type="RefSeq" id="WP_232543014.1">
    <property type="nucleotide sequence ID" value="NZ_BMUB01000001.1"/>
</dbReference>
<evidence type="ECO:0000313" key="1">
    <source>
        <dbReference type="EMBL" id="GGU57661.1"/>
    </source>
</evidence>
<proteinExistence type="predicted"/>
<comment type="caution">
    <text evidence="1">The sequence shown here is derived from an EMBL/GenBank/DDBJ whole genome shotgun (WGS) entry which is preliminary data.</text>
</comment>
<accession>A0A8H9HI71</accession>
<organism evidence="1 2">
    <name type="scientific">Kitasatospora aureofaciens</name>
    <name type="common">Streptomyces aureofaciens</name>
    <dbReference type="NCBI Taxonomy" id="1894"/>
    <lineage>
        <taxon>Bacteria</taxon>
        <taxon>Bacillati</taxon>
        <taxon>Actinomycetota</taxon>
        <taxon>Actinomycetes</taxon>
        <taxon>Kitasatosporales</taxon>
        <taxon>Streptomycetaceae</taxon>
        <taxon>Kitasatospora</taxon>
    </lineage>
</organism>
<sequence>MFGPDAAAVGPLVVAIEESAEAEIAAAAIGGAVNFPEGALKAVRASIARVSS</sequence>
<dbReference type="EMBL" id="BMUB01000001">
    <property type="protein sequence ID" value="GGU57661.1"/>
    <property type="molecule type" value="Genomic_DNA"/>
</dbReference>
<gene>
    <name evidence="1" type="ORF">GCM10010502_05280</name>
</gene>
<name>A0A8H9HI71_KITAU</name>
<dbReference type="Proteomes" id="UP000610124">
    <property type="component" value="Unassembled WGS sequence"/>
</dbReference>
<dbReference type="GeneID" id="97483711"/>
<evidence type="ECO:0000313" key="2">
    <source>
        <dbReference type="Proteomes" id="UP000610124"/>
    </source>
</evidence>
<dbReference type="AlphaFoldDB" id="A0A8H9HI71"/>
<reference evidence="1" key="2">
    <citation type="submission" date="2020-09" db="EMBL/GenBank/DDBJ databases">
        <authorList>
            <person name="Sun Q."/>
            <person name="Ohkuma M."/>
        </authorList>
    </citation>
    <scope>NUCLEOTIDE SEQUENCE</scope>
    <source>
        <strain evidence="1">JCM 4434</strain>
    </source>
</reference>